<dbReference type="eggNOG" id="ENOG50310YU">
    <property type="taxonomic scope" value="Bacteria"/>
</dbReference>
<evidence type="ECO:0000313" key="4">
    <source>
        <dbReference type="Proteomes" id="UP000028712"/>
    </source>
</evidence>
<reference evidence="3 5" key="2">
    <citation type="submission" date="2016-11" db="EMBL/GenBank/DDBJ databases">
        <title>Whole genomes of Flavobacteriaceae.</title>
        <authorList>
            <person name="Stine C."/>
            <person name="Li C."/>
            <person name="Tadesse D."/>
        </authorList>
    </citation>
    <scope>NUCLEOTIDE SEQUENCE [LARGE SCALE GENOMIC DNA]</scope>
    <source>
        <strain evidence="3 5">ATCC 29551</strain>
    </source>
</reference>
<evidence type="ECO:0000313" key="2">
    <source>
        <dbReference type="EMBL" id="KFF16049.1"/>
    </source>
</evidence>
<dbReference type="AlphaFoldDB" id="A0A086AH85"/>
<accession>A0A086AH85</accession>
<dbReference type="Proteomes" id="UP000028712">
    <property type="component" value="Unassembled WGS sequence"/>
</dbReference>
<keyword evidence="5" id="KW-1185">Reference proteome</keyword>
<evidence type="ECO:0000313" key="3">
    <source>
        <dbReference type="EMBL" id="OXA84499.1"/>
    </source>
</evidence>
<dbReference type="OrthoDB" id="1239452at2"/>
<dbReference type="STRING" id="991.IW20_11935"/>
<keyword evidence="1" id="KW-0732">Signal</keyword>
<dbReference type="EMBL" id="JPRM01000016">
    <property type="protein sequence ID" value="KFF16049.1"/>
    <property type="molecule type" value="Genomic_DNA"/>
</dbReference>
<evidence type="ECO:0000313" key="5">
    <source>
        <dbReference type="Proteomes" id="UP000198424"/>
    </source>
</evidence>
<evidence type="ECO:0008006" key="6">
    <source>
        <dbReference type="Google" id="ProtNLM"/>
    </source>
</evidence>
<dbReference type="Proteomes" id="UP000198424">
    <property type="component" value="Unassembled WGS sequence"/>
</dbReference>
<proteinExistence type="predicted"/>
<organism evidence="2 4">
    <name type="scientific">Flavobacterium hydatis</name>
    <name type="common">Cytophaga aquatilis</name>
    <dbReference type="NCBI Taxonomy" id="991"/>
    <lineage>
        <taxon>Bacteria</taxon>
        <taxon>Pseudomonadati</taxon>
        <taxon>Bacteroidota</taxon>
        <taxon>Flavobacteriia</taxon>
        <taxon>Flavobacteriales</taxon>
        <taxon>Flavobacteriaceae</taxon>
        <taxon>Flavobacterium</taxon>
    </lineage>
</organism>
<name>A0A086AH85_FLAHY</name>
<protein>
    <recommendedName>
        <fullName evidence="6">DUF4468 domain-containing protein</fullName>
    </recommendedName>
</protein>
<dbReference type="EMBL" id="MUGY01000070">
    <property type="protein sequence ID" value="OXA84499.1"/>
    <property type="molecule type" value="Genomic_DNA"/>
</dbReference>
<comment type="caution">
    <text evidence="2">The sequence shown here is derived from an EMBL/GenBank/DDBJ whole genome shotgun (WGS) entry which is preliminary data.</text>
</comment>
<evidence type="ECO:0000256" key="1">
    <source>
        <dbReference type="SAM" id="SignalP"/>
    </source>
</evidence>
<reference evidence="2 4" key="1">
    <citation type="submission" date="2014-07" db="EMBL/GenBank/DDBJ databases">
        <title>Genome of Flavobacterium hydatis DSM 2063.</title>
        <authorList>
            <person name="Pipes S.E."/>
            <person name="Stropko S.J."/>
            <person name="Newman J.D."/>
        </authorList>
    </citation>
    <scope>NUCLEOTIDE SEQUENCE [LARGE SCALE GENOMIC DNA]</scope>
    <source>
        <strain evidence="2 4">DSM 2063</strain>
    </source>
</reference>
<feature type="signal peptide" evidence="1">
    <location>
        <begin position="1"/>
        <end position="19"/>
    </location>
</feature>
<sequence length="220" mass="25959">MKKVFYLSILFLSIQNLCAQNIVDFFYSIPAQYLDSLSYVERKSLIKNKRLEKYDMLYTVEYDIKNGYLRLEQSYTEGQSGYGIYEIVYWNVKNKKLIAVSSVLGSNGGFHQNNFKFFEYKDENLSEVRNGYLKSYTSNFEVFINNLVGEFTKKNTSQSVKGDLSQSQFTIALPRKGKNIAVSFKENNMSDPTYFDKNYARYLNFREKVYKWNEIKEVFE</sequence>
<dbReference type="RefSeq" id="WP_035622267.1">
    <property type="nucleotide sequence ID" value="NZ_JBEWQG010000022.1"/>
</dbReference>
<feature type="chain" id="PRO_5001802801" description="DUF4468 domain-containing protein" evidence="1">
    <location>
        <begin position="20"/>
        <end position="220"/>
    </location>
</feature>
<gene>
    <name evidence="3" type="ORF">B0A62_25105</name>
    <name evidence="2" type="ORF">IW20_11935</name>
</gene>